<sequence>MVTFEAEIPVSGYGAGQSDFGTLLDTLSQGAQDTVRQEIADRAANAEEFEGQFFVVTVVGHSDRDDTPGLTPEQRRESERSAARKRADSAVEWLFQEIRKRLLISGLTPPATLRDFKRTSIFTAVAGAADLEFRVPASEAERKDNRRVVFLVAHFMP</sequence>
<evidence type="ECO:0000313" key="3">
    <source>
        <dbReference type="Proteomes" id="UP000812013"/>
    </source>
</evidence>
<keyword evidence="3" id="KW-1185">Reference proteome</keyword>
<protein>
    <submittedName>
        <fullName evidence="2">Uncharacterized protein</fullName>
    </submittedName>
</protein>
<evidence type="ECO:0000313" key="2">
    <source>
        <dbReference type="EMBL" id="MBW5482412.1"/>
    </source>
</evidence>
<dbReference type="Gene3D" id="3.30.1330.60">
    <property type="entry name" value="OmpA-like domain"/>
    <property type="match status" value="1"/>
</dbReference>
<dbReference type="RefSeq" id="WP_219666563.1">
    <property type="nucleotide sequence ID" value="NZ_WTFF01000057.1"/>
</dbReference>
<name>A0ABS6Z3V3_9ACTN</name>
<comment type="caution">
    <text evidence="2">The sequence shown here is derived from an EMBL/GenBank/DDBJ whole genome shotgun (WGS) entry which is preliminary data.</text>
</comment>
<evidence type="ECO:0000256" key="1">
    <source>
        <dbReference type="SAM" id="MobiDB-lite"/>
    </source>
</evidence>
<proteinExistence type="predicted"/>
<reference evidence="2 3" key="1">
    <citation type="submission" date="2019-12" db="EMBL/GenBank/DDBJ databases">
        <title>Genome sequence of Streptomyces bambusae.</title>
        <authorList>
            <person name="Bansal K."/>
            <person name="Choksket S."/>
            <person name="Korpole S."/>
            <person name="Patil P.B."/>
        </authorList>
    </citation>
    <scope>NUCLEOTIDE SEQUENCE [LARGE SCALE GENOMIC DNA]</scope>
    <source>
        <strain evidence="2 3">SK60</strain>
    </source>
</reference>
<gene>
    <name evidence="2" type="ORF">GPJ59_11105</name>
</gene>
<dbReference type="EMBL" id="WTFF01000057">
    <property type="protein sequence ID" value="MBW5482412.1"/>
    <property type="molecule type" value="Genomic_DNA"/>
</dbReference>
<feature type="region of interest" description="Disordered" evidence="1">
    <location>
        <begin position="61"/>
        <end position="87"/>
    </location>
</feature>
<dbReference type="InterPro" id="IPR036737">
    <property type="entry name" value="OmpA-like_sf"/>
</dbReference>
<dbReference type="Proteomes" id="UP000812013">
    <property type="component" value="Unassembled WGS sequence"/>
</dbReference>
<accession>A0ABS6Z3V3</accession>
<organism evidence="2 3">
    <name type="scientific">Streptomyces bambusae</name>
    <dbReference type="NCBI Taxonomy" id="1550616"/>
    <lineage>
        <taxon>Bacteria</taxon>
        <taxon>Bacillati</taxon>
        <taxon>Actinomycetota</taxon>
        <taxon>Actinomycetes</taxon>
        <taxon>Kitasatosporales</taxon>
        <taxon>Streptomycetaceae</taxon>
        <taxon>Streptomyces</taxon>
    </lineage>
</organism>